<gene>
    <name evidence="3" type="ORF">ACFO7U_01720</name>
</gene>
<reference evidence="4" key="1">
    <citation type="journal article" date="2019" name="Int. J. Syst. Evol. Microbiol.">
        <title>The Global Catalogue of Microorganisms (GCM) 10K type strain sequencing project: providing services to taxonomists for standard genome sequencing and annotation.</title>
        <authorList>
            <consortium name="The Broad Institute Genomics Platform"/>
            <consortium name="The Broad Institute Genome Sequencing Center for Infectious Disease"/>
            <person name="Wu L."/>
            <person name="Ma J."/>
        </authorList>
    </citation>
    <scope>NUCLEOTIDE SEQUENCE [LARGE SCALE GENOMIC DNA]</scope>
    <source>
        <strain evidence="4">JCM 11882</strain>
    </source>
</reference>
<dbReference type="InterPro" id="IPR011089">
    <property type="entry name" value="GmrSD_C"/>
</dbReference>
<evidence type="ECO:0000313" key="4">
    <source>
        <dbReference type="Proteomes" id="UP001595836"/>
    </source>
</evidence>
<keyword evidence="3" id="KW-0378">Hydrolase</keyword>
<accession>A0ABV9PK43</accession>
<feature type="domain" description="GmrSD restriction endonucleases C-terminal" evidence="2">
    <location>
        <begin position="480"/>
        <end position="602"/>
    </location>
</feature>
<organism evidence="3 4">
    <name type="scientific">Dietzia aurantiaca</name>
    <dbReference type="NCBI Taxonomy" id="983873"/>
    <lineage>
        <taxon>Bacteria</taxon>
        <taxon>Bacillati</taxon>
        <taxon>Actinomycetota</taxon>
        <taxon>Actinomycetes</taxon>
        <taxon>Mycobacteriales</taxon>
        <taxon>Dietziaceae</taxon>
        <taxon>Dietzia</taxon>
    </lineage>
</organism>
<dbReference type="Proteomes" id="UP001595836">
    <property type="component" value="Unassembled WGS sequence"/>
</dbReference>
<evidence type="ECO:0000313" key="3">
    <source>
        <dbReference type="EMBL" id="MFC4753497.1"/>
    </source>
</evidence>
<dbReference type="RefSeq" id="WP_344988962.1">
    <property type="nucleotide sequence ID" value="NZ_BAABCD010000007.1"/>
</dbReference>
<keyword evidence="3" id="KW-0255">Endonuclease</keyword>
<dbReference type="PANTHER" id="PTHR35149:SF1">
    <property type="entry name" value="DUF5655 DOMAIN-CONTAINING PROTEIN"/>
    <property type="match status" value="1"/>
</dbReference>
<protein>
    <submittedName>
        <fullName evidence="3">DUF262 domain-containing HNH endonuclease family protein</fullName>
    </submittedName>
</protein>
<evidence type="ECO:0000259" key="1">
    <source>
        <dbReference type="Pfam" id="PF03235"/>
    </source>
</evidence>
<feature type="domain" description="GmrSD restriction endonucleases N-terminal" evidence="1">
    <location>
        <begin position="27"/>
        <end position="252"/>
    </location>
</feature>
<proteinExistence type="predicted"/>
<dbReference type="GO" id="GO:0004519">
    <property type="term" value="F:endonuclease activity"/>
    <property type="evidence" value="ECO:0007669"/>
    <property type="project" value="UniProtKB-KW"/>
</dbReference>
<keyword evidence="4" id="KW-1185">Reference proteome</keyword>
<dbReference type="InterPro" id="IPR004919">
    <property type="entry name" value="GmrSD_N"/>
</dbReference>
<keyword evidence="3" id="KW-0540">Nuclease</keyword>
<dbReference type="EMBL" id="JBHSHP010000007">
    <property type="protein sequence ID" value="MFC4753497.1"/>
    <property type="molecule type" value="Genomic_DNA"/>
</dbReference>
<comment type="caution">
    <text evidence="3">The sequence shown here is derived from an EMBL/GenBank/DDBJ whole genome shotgun (WGS) entry which is preliminary data.</text>
</comment>
<sequence length="612" mass="68687">MQNTTSDLIPINSTTKTIQKCFVDCLYAIPNFQRPYSWDIDELNDYWTDVVLAKGDFFFGATVTWESEVKELFRSTFSIIDGQQRLTTSAIILSVIRDAFTAALDQSNTTSPSPSLKPELISAFKVQAENTQKYLIATDDDGAPHPIIEREEPNFKEVIQNPSAIPSGTKWNESARQIGVARQFFELEIQRSTVGKSPEETLEILKSIRGNVLKARVIQVELGSEEDGFLIFETLNTRGADLRLADLVKNLLVRGGARSTEDRTTISNRWQRLIDRIQSTPGSMAAVDQFMWQSWNSRRAAVTEAGLYKKILELVENSPEAHLRYLEELEYDSVTYQYLDDVEINIDKSSLEGKSALTLSEVEDTLQALALFNVSVANSALLAIVRKYGTTNLMKRAEVIETCRLIENFHFQFTALKNSGSTGGTRGRYNRFAVELENAASRTDVRKAIDSFKEKLASSLPTPKDAKLAFTQLFYAPKSRLTNAQKRRSRKQFISYILLRLAQENKVLPPGQDLNSWTIEHIRPQRQAKGEVSDIEYSIGNLTLLTGGANGQLGSGNLEDKRAGLDCYVPWKDSELAQWVGNNEKIEVSADDIRKRSDALAEYAVGSVWSIS</sequence>
<dbReference type="Pfam" id="PF03235">
    <property type="entry name" value="GmrSD_N"/>
    <property type="match status" value="1"/>
</dbReference>
<name>A0ABV9PK43_9ACTN</name>
<dbReference type="PANTHER" id="PTHR35149">
    <property type="entry name" value="SLL5132 PROTEIN"/>
    <property type="match status" value="1"/>
</dbReference>
<evidence type="ECO:0000259" key="2">
    <source>
        <dbReference type="Pfam" id="PF07510"/>
    </source>
</evidence>
<dbReference type="Pfam" id="PF07510">
    <property type="entry name" value="GmrSD_C"/>
    <property type="match status" value="1"/>
</dbReference>